<reference evidence="2" key="1">
    <citation type="submission" date="2021-03" db="EMBL/GenBank/DDBJ databases">
        <title>Acanthopleuribacteraceae sp. M133.</title>
        <authorList>
            <person name="Wang G."/>
        </authorList>
    </citation>
    <scope>NUCLEOTIDE SEQUENCE</scope>
    <source>
        <strain evidence="2">M133</strain>
    </source>
</reference>
<keyword evidence="1" id="KW-0812">Transmembrane</keyword>
<dbReference type="EMBL" id="CP071793">
    <property type="protein sequence ID" value="QTD54191.1"/>
    <property type="molecule type" value="Genomic_DNA"/>
</dbReference>
<gene>
    <name evidence="2" type="ORF">J3U87_17230</name>
</gene>
<feature type="transmembrane region" description="Helical" evidence="1">
    <location>
        <begin position="192"/>
        <end position="214"/>
    </location>
</feature>
<name>A0A8A4TY72_SULCO</name>
<dbReference type="AlphaFoldDB" id="A0A8A4TY72"/>
<accession>A0A8A4TY72</accession>
<keyword evidence="1" id="KW-0472">Membrane</keyword>
<dbReference type="KEGG" id="scor:J3U87_17230"/>
<feature type="transmembrane region" description="Helical" evidence="1">
    <location>
        <begin position="12"/>
        <end position="34"/>
    </location>
</feature>
<proteinExistence type="predicted"/>
<dbReference type="Proteomes" id="UP000663929">
    <property type="component" value="Chromosome"/>
</dbReference>
<keyword evidence="1" id="KW-1133">Transmembrane helix</keyword>
<protein>
    <submittedName>
        <fullName evidence="2">Uncharacterized protein</fullName>
    </submittedName>
</protein>
<evidence type="ECO:0000313" key="3">
    <source>
        <dbReference type="Proteomes" id="UP000663929"/>
    </source>
</evidence>
<evidence type="ECO:0000256" key="1">
    <source>
        <dbReference type="SAM" id="Phobius"/>
    </source>
</evidence>
<evidence type="ECO:0000313" key="2">
    <source>
        <dbReference type="EMBL" id="QTD54191.1"/>
    </source>
</evidence>
<sequence>MKNSVIIPVWKVKLAIIGFGLSFFCPLVAISIALMMSPDKIFSQIDKEQMLESVNIAFDSTRNTESFANISSEALDIEFHGVLSHGSKQEKILKLKDEMNCFIQDAFESETLNETIFSIHQYGYGSFEKMLNPMLENSPAYNNGRRVNQDALEIFRDSSIALSLISKNTLSLLQNNQKKANYLGMKLVASQYATYVLTGLGFLGLLLTLPFFFVNIETKNEKTLLIKAPGWRLSLFSRLVFGQKAYSAEFLELQSNLDDEYFEAYSDGRIKEASWIHLRYIVIFWTLFLKKVLRGPFYLFKELVSIQNKIDKL</sequence>
<dbReference type="RefSeq" id="WP_237384288.1">
    <property type="nucleotide sequence ID" value="NZ_CP071793.1"/>
</dbReference>
<keyword evidence="3" id="KW-1185">Reference proteome</keyword>
<organism evidence="2 3">
    <name type="scientific">Sulfidibacter corallicola</name>
    <dbReference type="NCBI Taxonomy" id="2818388"/>
    <lineage>
        <taxon>Bacteria</taxon>
        <taxon>Pseudomonadati</taxon>
        <taxon>Acidobacteriota</taxon>
        <taxon>Holophagae</taxon>
        <taxon>Acanthopleuribacterales</taxon>
        <taxon>Acanthopleuribacteraceae</taxon>
        <taxon>Sulfidibacter</taxon>
    </lineage>
</organism>